<reference evidence="2" key="1">
    <citation type="submission" date="2020-11" db="EMBL/GenBank/DDBJ databases">
        <authorList>
            <consortium name="DOE Joint Genome Institute"/>
            <person name="Ahrendt S."/>
            <person name="Riley R."/>
            <person name="Andreopoulos W."/>
            <person name="Labutti K."/>
            <person name="Pangilinan J."/>
            <person name="Ruiz-Duenas F.J."/>
            <person name="Barrasa J.M."/>
            <person name="Sanchez-Garcia M."/>
            <person name="Camarero S."/>
            <person name="Miyauchi S."/>
            <person name="Serrano A."/>
            <person name="Linde D."/>
            <person name="Babiker R."/>
            <person name="Drula E."/>
            <person name="Ayuso-Fernandez I."/>
            <person name="Pacheco R."/>
            <person name="Padilla G."/>
            <person name="Ferreira P."/>
            <person name="Barriuso J."/>
            <person name="Kellner H."/>
            <person name="Castanera R."/>
            <person name="Alfaro M."/>
            <person name="Ramirez L."/>
            <person name="Pisabarro A.G."/>
            <person name="Kuo A."/>
            <person name="Tritt A."/>
            <person name="Lipzen A."/>
            <person name="He G."/>
            <person name="Yan M."/>
            <person name="Ng V."/>
            <person name="Cullen D."/>
            <person name="Martin F."/>
            <person name="Rosso M.-N."/>
            <person name="Henrissat B."/>
            <person name="Hibbett D."/>
            <person name="Martinez A.T."/>
            <person name="Grigoriev I.V."/>
        </authorList>
    </citation>
    <scope>NUCLEOTIDE SEQUENCE</scope>
    <source>
        <strain evidence="2">AH 40177</strain>
    </source>
</reference>
<feature type="transmembrane region" description="Helical" evidence="1">
    <location>
        <begin position="15"/>
        <end position="40"/>
    </location>
</feature>
<sequence>MSCTLNNGDASQSSLIFKAFVSMLFNKLSILTACAMLPFVASLKIEIPFGITTNVPFSVDWTASLGDKPFTLFFATDSVLNEKISKQLNPFPSASTKVTISKIVPPSNICFIYAVNVKGEIVAASEPFLVHPK</sequence>
<protein>
    <submittedName>
        <fullName evidence="2">Uncharacterized protein</fullName>
    </submittedName>
</protein>
<keyword evidence="1" id="KW-1133">Transmembrane helix</keyword>
<keyword evidence="1" id="KW-0472">Membrane</keyword>
<proteinExistence type="predicted"/>
<evidence type="ECO:0000313" key="2">
    <source>
        <dbReference type="EMBL" id="KAF9040352.1"/>
    </source>
</evidence>
<keyword evidence="1" id="KW-0812">Transmembrane</keyword>
<evidence type="ECO:0000256" key="1">
    <source>
        <dbReference type="SAM" id="Phobius"/>
    </source>
</evidence>
<accession>A0A9P5P6N1</accession>
<evidence type="ECO:0000313" key="3">
    <source>
        <dbReference type="Proteomes" id="UP000772434"/>
    </source>
</evidence>
<name>A0A9P5P6N1_9AGAR</name>
<dbReference type="AlphaFoldDB" id="A0A9P5P6N1"/>
<keyword evidence="3" id="KW-1185">Reference proteome</keyword>
<dbReference type="EMBL" id="JADNRY010000559">
    <property type="protein sequence ID" value="KAF9040352.1"/>
    <property type="molecule type" value="Genomic_DNA"/>
</dbReference>
<comment type="caution">
    <text evidence="2">The sequence shown here is derived from an EMBL/GenBank/DDBJ whole genome shotgun (WGS) entry which is preliminary data.</text>
</comment>
<organism evidence="2 3">
    <name type="scientific">Rhodocollybia butyracea</name>
    <dbReference type="NCBI Taxonomy" id="206335"/>
    <lineage>
        <taxon>Eukaryota</taxon>
        <taxon>Fungi</taxon>
        <taxon>Dikarya</taxon>
        <taxon>Basidiomycota</taxon>
        <taxon>Agaricomycotina</taxon>
        <taxon>Agaricomycetes</taxon>
        <taxon>Agaricomycetidae</taxon>
        <taxon>Agaricales</taxon>
        <taxon>Marasmiineae</taxon>
        <taxon>Omphalotaceae</taxon>
        <taxon>Rhodocollybia</taxon>
    </lineage>
</organism>
<dbReference type="Proteomes" id="UP000772434">
    <property type="component" value="Unassembled WGS sequence"/>
</dbReference>
<gene>
    <name evidence="2" type="ORF">BDP27DRAFT_1374444</name>
</gene>